<dbReference type="KEGG" id="pmh:P9215_14671"/>
<reference evidence="2 3" key="1">
    <citation type="journal article" date="2007" name="PLoS Genet.">
        <title>Patterns and implications of gene gain and loss in the evolution of Prochlorococcus.</title>
        <authorList>
            <person name="Kettler G.C."/>
            <person name="Martiny A.C."/>
            <person name="Huang K."/>
            <person name="Zucker J."/>
            <person name="Coleman M.L."/>
            <person name="Rodrigue S."/>
            <person name="Chen F."/>
            <person name="Lapidus A."/>
            <person name="Ferriera S."/>
            <person name="Johnson J."/>
            <person name="Steglich C."/>
            <person name="Church G.M."/>
            <person name="Richardson P."/>
            <person name="Chisholm S.W."/>
        </authorList>
    </citation>
    <scope>NUCLEOTIDE SEQUENCE [LARGE SCALE GENOMIC DNA]</scope>
    <source>
        <strain evidence="2 3">MIT 9215</strain>
    </source>
</reference>
<dbReference type="STRING" id="93060.P9215_14671"/>
<dbReference type="Gene3D" id="3.40.50.720">
    <property type="entry name" value="NAD(P)-binding Rossmann-like Domain"/>
    <property type="match status" value="1"/>
</dbReference>
<evidence type="ECO:0000313" key="3">
    <source>
        <dbReference type="Proteomes" id="UP000002014"/>
    </source>
</evidence>
<gene>
    <name evidence="2" type="ordered locus">P9215_14671</name>
</gene>
<evidence type="ECO:0000313" key="2">
    <source>
        <dbReference type="EMBL" id="ABV51080.1"/>
    </source>
</evidence>
<dbReference type="RefSeq" id="WP_012008128.1">
    <property type="nucleotide sequence ID" value="NC_009840.1"/>
</dbReference>
<dbReference type="PANTHER" id="PTHR43249:SF1">
    <property type="entry name" value="D-GLUCOSIDE 3-DEHYDROGENASE"/>
    <property type="match status" value="1"/>
</dbReference>
<dbReference type="InterPro" id="IPR052515">
    <property type="entry name" value="Gfo/Idh/MocA_Oxidoreductase"/>
</dbReference>
<dbReference type="InterPro" id="IPR000683">
    <property type="entry name" value="Gfo/Idh/MocA-like_OxRdtase_N"/>
</dbReference>
<protein>
    <submittedName>
        <fullName evidence="2">Dehydrogenase-like protein</fullName>
    </submittedName>
</protein>
<dbReference type="OrthoDB" id="9815825at2"/>
<dbReference type="GO" id="GO:0000166">
    <property type="term" value="F:nucleotide binding"/>
    <property type="evidence" value="ECO:0007669"/>
    <property type="project" value="InterPro"/>
</dbReference>
<dbReference type="eggNOG" id="COG0673">
    <property type="taxonomic scope" value="Bacteria"/>
</dbReference>
<organism evidence="2 3">
    <name type="scientific">Prochlorococcus marinus (strain MIT 9215)</name>
    <dbReference type="NCBI Taxonomy" id="93060"/>
    <lineage>
        <taxon>Bacteria</taxon>
        <taxon>Bacillati</taxon>
        <taxon>Cyanobacteriota</taxon>
        <taxon>Cyanophyceae</taxon>
        <taxon>Synechococcales</taxon>
        <taxon>Prochlorococcaceae</taxon>
        <taxon>Prochlorococcus</taxon>
    </lineage>
</organism>
<sequence>MRVKIFGAGSIGNHLSNAARSLGWEVDICDISNDALERTKNLIYPSRYKKWDEKIGLYLNHEAPKGIYDLIFIGTPPKFHIPLAIEALKENPQGILIEKPLCTPDLNGADDLVAFSEDKNIPVYVGYDHTLAESTQLFLSKCISNEDIVWETLDVQFREHWGGIFNAHPWLNGPGDSYLGYSELGGGSTCEHSHALNLWQYFSQVLGKGQIVEVQAMMDFFVEDKVKYDKCAFFNLKTEKNFTGRVVQDVITKPSSKKARIQSGDAYLEWLCSYKENSDLVTNNINSEMEEIVFKKSRPEDFIVELKHIQNNLNYKEISPISLRNGLNTMLVIGAGFLSNKIKKNVFIDYSVGYNYKAFSY</sequence>
<dbReference type="InterPro" id="IPR036291">
    <property type="entry name" value="NAD(P)-bd_dom_sf"/>
</dbReference>
<dbReference type="HOGENOM" id="CLU_766961_0_0_3"/>
<name>A8G649_PROM2</name>
<proteinExistence type="predicted"/>
<feature type="domain" description="Gfo/Idh/MocA-like oxidoreductase N-terminal" evidence="1">
    <location>
        <begin position="2"/>
        <end position="127"/>
    </location>
</feature>
<dbReference type="Pfam" id="PF01408">
    <property type="entry name" value="GFO_IDH_MocA"/>
    <property type="match status" value="1"/>
</dbReference>
<dbReference type="SUPFAM" id="SSF51735">
    <property type="entry name" value="NAD(P)-binding Rossmann-fold domains"/>
    <property type="match status" value="1"/>
</dbReference>
<dbReference type="Proteomes" id="UP000002014">
    <property type="component" value="Chromosome"/>
</dbReference>
<accession>A8G649</accession>
<evidence type="ECO:0000259" key="1">
    <source>
        <dbReference type="Pfam" id="PF01408"/>
    </source>
</evidence>
<dbReference type="AlphaFoldDB" id="A8G649"/>
<dbReference type="EMBL" id="CP000825">
    <property type="protein sequence ID" value="ABV51080.1"/>
    <property type="molecule type" value="Genomic_DNA"/>
</dbReference>
<dbReference type="Gene3D" id="3.30.360.10">
    <property type="entry name" value="Dihydrodipicolinate Reductase, domain 2"/>
    <property type="match status" value="1"/>
</dbReference>
<dbReference type="PANTHER" id="PTHR43249">
    <property type="entry name" value="UDP-N-ACETYL-2-AMINO-2-DEOXY-D-GLUCURONATE OXIDASE"/>
    <property type="match status" value="1"/>
</dbReference>